<evidence type="ECO:0000256" key="2">
    <source>
        <dbReference type="ARBA" id="ARBA00022679"/>
    </source>
</evidence>
<dbReference type="InterPro" id="IPR002052">
    <property type="entry name" value="DNA_methylase_N6_adenine_CS"/>
</dbReference>
<keyword evidence="3 5" id="KW-0949">S-adenosyl-L-methionine</keyword>
<dbReference type="HAMAP" id="MF_02126">
    <property type="entry name" value="RF_methyltr_PrmC"/>
    <property type="match status" value="1"/>
</dbReference>
<feature type="domain" description="Release factor glutamine methyltransferase N-terminal" evidence="7">
    <location>
        <begin position="5"/>
        <end position="75"/>
    </location>
</feature>
<evidence type="ECO:0000256" key="4">
    <source>
        <dbReference type="ARBA" id="ARBA00048391"/>
    </source>
</evidence>
<dbReference type="Gene3D" id="1.10.8.10">
    <property type="entry name" value="DNA helicase RuvA subunit, C-terminal domain"/>
    <property type="match status" value="1"/>
</dbReference>
<gene>
    <name evidence="5 8" type="primary">prmC</name>
    <name evidence="8" type="ORF">GV832_00660</name>
</gene>
<evidence type="ECO:0000256" key="3">
    <source>
        <dbReference type="ARBA" id="ARBA00022691"/>
    </source>
</evidence>
<keyword evidence="9" id="KW-1185">Reference proteome</keyword>
<organism evidence="8 9">
    <name type="scientific">Stagnihabitans tardus</name>
    <dbReference type="NCBI Taxonomy" id="2699202"/>
    <lineage>
        <taxon>Bacteria</taxon>
        <taxon>Pseudomonadati</taxon>
        <taxon>Pseudomonadota</taxon>
        <taxon>Alphaproteobacteria</taxon>
        <taxon>Rhodobacterales</taxon>
        <taxon>Paracoccaceae</taxon>
        <taxon>Stagnihabitans</taxon>
    </lineage>
</organism>
<dbReference type="InterPro" id="IPR040758">
    <property type="entry name" value="PrmC_N"/>
</dbReference>
<dbReference type="EC" id="2.1.1.297" evidence="5"/>
<dbReference type="PANTHER" id="PTHR18895">
    <property type="entry name" value="HEMK METHYLTRANSFERASE"/>
    <property type="match status" value="1"/>
</dbReference>
<accession>A0AAE4Y6M6</accession>
<dbReference type="InterPro" id="IPR019874">
    <property type="entry name" value="RF_methyltr_PrmC"/>
</dbReference>
<dbReference type="CDD" id="cd02440">
    <property type="entry name" value="AdoMet_MTases"/>
    <property type="match status" value="1"/>
</dbReference>
<dbReference type="InterPro" id="IPR050320">
    <property type="entry name" value="N5-glutamine_MTase"/>
</dbReference>
<comment type="function">
    <text evidence="5">Methylates the class 1 translation termination release factors RF1/PrfA and RF2/PrfB on the glutamine residue of the universally conserved GGQ motif.</text>
</comment>
<evidence type="ECO:0000259" key="7">
    <source>
        <dbReference type="Pfam" id="PF17827"/>
    </source>
</evidence>
<dbReference type="Pfam" id="PF17827">
    <property type="entry name" value="PrmC_N"/>
    <property type="match status" value="1"/>
</dbReference>
<evidence type="ECO:0000313" key="9">
    <source>
        <dbReference type="Proteomes" id="UP001193501"/>
    </source>
</evidence>
<dbReference type="GO" id="GO:0102559">
    <property type="term" value="F:peptide chain release factor N(5)-glutamine methyltransferase activity"/>
    <property type="evidence" value="ECO:0007669"/>
    <property type="project" value="UniProtKB-EC"/>
</dbReference>
<dbReference type="Proteomes" id="UP001193501">
    <property type="component" value="Unassembled WGS sequence"/>
</dbReference>
<feature type="binding site" evidence="5">
    <location>
        <begin position="180"/>
        <end position="183"/>
    </location>
    <ligand>
        <name>substrate</name>
    </ligand>
</feature>
<dbReference type="GO" id="GO:0003676">
    <property type="term" value="F:nucleic acid binding"/>
    <property type="evidence" value="ECO:0007669"/>
    <property type="project" value="InterPro"/>
</dbReference>
<proteinExistence type="inferred from homology"/>
<feature type="binding site" evidence="5">
    <location>
        <begin position="116"/>
        <end position="120"/>
    </location>
    <ligand>
        <name>S-adenosyl-L-methionine</name>
        <dbReference type="ChEBI" id="CHEBI:59789"/>
    </ligand>
</feature>
<name>A0AAE4Y6M6_9RHOB</name>
<evidence type="ECO:0000256" key="5">
    <source>
        <dbReference type="HAMAP-Rule" id="MF_02126"/>
    </source>
</evidence>
<dbReference type="NCBIfam" id="TIGR00536">
    <property type="entry name" value="hemK_fam"/>
    <property type="match status" value="1"/>
</dbReference>
<dbReference type="InterPro" id="IPR007848">
    <property type="entry name" value="Small_mtfrase_dom"/>
</dbReference>
<comment type="catalytic activity">
    <reaction evidence="4 5">
        <text>L-glutaminyl-[peptide chain release factor] + S-adenosyl-L-methionine = N(5)-methyl-L-glutaminyl-[peptide chain release factor] + S-adenosyl-L-homocysteine + H(+)</text>
        <dbReference type="Rhea" id="RHEA:42896"/>
        <dbReference type="Rhea" id="RHEA-COMP:10271"/>
        <dbReference type="Rhea" id="RHEA-COMP:10272"/>
        <dbReference type="ChEBI" id="CHEBI:15378"/>
        <dbReference type="ChEBI" id="CHEBI:30011"/>
        <dbReference type="ChEBI" id="CHEBI:57856"/>
        <dbReference type="ChEBI" id="CHEBI:59789"/>
        <dbReference type="ChEBI" id="CHEBI:61891"/>
        <dbReference type="EC" id="2.1.1.297"/>
    </reaction>
</comment>
<dbReference type="InterPro" id="IPR004556">
    <property type="entry name" value="HemK-like"/>
</dbReference>
<dbReference type="SUPFAM" id="SSF53335">
    <property type="entry name" value="S-adenosyl-L-methionine-dependent methyltransferases"/>
    <property type="match status" value="1"/>
</dbReference>
<dbReference type="RefSeq" id="WP_168772881.1">
    <property type="nucleotide sequence ID" value="NZ_JAABNR010000001.1"/>
</dbReference>
<reference evidence="8" key="1">
    <citation type="submission" date="2020-01" db="EMBL/GenBank/DDBJ databases">
        <authorList>
            <person name="Chen W.-M."/>
        </authorList>
    </citation>
    <scope>NUCLEOTIDE SEQUENCE</scope>
    <source>
        <strain evidence="8">CYK-10</strain>
    </source>
</reference>
<keyword evidence="2 5" id="KW-0808">Transferase</keyword>
<dbReference type="Pfam" id="PF05175">
    <property type="entry name" value="MTS"/>
    <property type="match status" value="1"/>
</dbReference>
<evidence type="ECO:0000313" key="8">
    <source>
        <dbReference type="EMBL" id="NBZ86079.1"/>
    </source>
</evidence>
<evidence type="ECO:0000259" key="6">
    <source>
        <dbReference type="Pfam" id="PF05175"/>
    </source>
</evidence>
<evidence type="ECO:0000256" key="1">
    <source>
        <dbReference type="ARBA" id="ARBA00022603"/>
    </source>
</evidence>
<dbReference type="EMBL" id="JAABNR010000001">
    <property type="protein sequence ID" value="NBZ86079.1"/>
    <property type="molecule type" value="Genomic_DNA"/>
</dbReference>
<feature type="binding site" evidence="5">
    <location>
        <position position="180"/>
    </location>
    <ligand>
        <name>S-adenosyl-L-methionine</name>
        <dbReference type="ChEBI" id="CHEBI:59789"/>
    </ligand>
</feature>
<dbReference type="NCBIfam" id="TIGR03534">
    <property type="entry name" value="RF_mod_PrmC"/>
    <property type="match status" value="1"/>
</dbReference>
<feature type="binding site" evidence="5">
    <location>
        <position position="139"/>
    </location>
    <ligand>
        <name>S-adenosyl-L-methionine</name>
        <dbReference type="ChEBI" id="CHEBI:59789"/>
    </ligand>
</feature>
<protein>
    <recommendedName>
        <fullName evidence="5">Release factor glutamine methyltransferase</fullName>
        <shortName evidence="5">RF MTase</shortName>
        <ecNumber evidence="5">2.1.1.297</ecNumber>
    </recommendedName>
    <alternativeName>
        <fullName evidence="5">N5-glutamine methyltransferase PrmC</fullName>
    </alternativeName>
    <alternativeName>
        <fullName evidence="5">Protein-(glutamine-N5) MTase PrmC</fullName>
    </alternativeName>
    <alternativeName>
        <fullName evidence="5">Protein-glutamine N-methyltransferase PrmC</fullName>
    </alternativeName>
</protein>
<dbReference type="PROSITE" id="PS00092">
    <property type="entry name" value="N6_MTASE"/>
    <property type="match status" value="1"/>
</dbReference>
<feature type="binding site" evidence="5">
    <location>
        <position position="166"/>
    </location>
    <ligand>
        <name>S-adenosyl-L-methionine</name>
        <dbReference type="ChEBI" id="CHEBI:59789"/>
    </ligand>
</feature>
<keyword evidence="1 5" id="KW-0489">Methyltransferase</keyword>
<dbReference type="InterPro" id="IPR029063">
    <property type="entry name" value="SAM-dependent_MTases_sf"/>
</dbReference>
<dbReference type="PANTHER" id="PTHR18895:SF74">
    <property type="entry name" value="MTRF1L RELEASE FACTOR GLUTAMINE METHYLTRANSFERASE"/>
    <property type="match status" value="1"/>
</dbReference>
<comment type="similarity">
    <text evidence="5">Belongs to the protein N5-glutamine methyltransferase family. PrmC subfamily.</text>
</comment>
<dbReference type="AlphaFoldDB" id="A0AAE4Y6M6"/>
<feature type="domain" description="Methyltransferase small" evidence="6">
    <location>
        <begin position="97"/>
        <end position="209"/>
    </location>
</feature>
<dbReference type="GO" id="GO:0032259">
    <property type="term" value="P:methylation"/>
    <property type="evidence" value="ECO:0007669"/>
    <property type="project" value="UniProtKB-KW"/>
</dbReference>
<comment type="caution">
    <text evidence="8">The sequence shown here is derived from an EMBL/GenBank/DDBJ whole genome shotgun (WGS) entry which is preliminary data.</text>
</comment>
<sequence>MTAQQALIAAVATLRGAGVEDPARDARLLLAQALEIAYDRLNMHLHDAIPEPAQERLAALVKTRASRVPMAQILGHRLFWGRSFKVTKDTLDPRPETEVLVQEAISRPFFNALDLGTGTGCILISCLMSMPMARGLGVDLAPEALKVAEENARTHGAKARFMVSDWFGAVQGRFDLIVSNPPYIAEAEMAALSPEVLHEPLMALTPGGDGLEPYRIIARGAPARLLPGGRLIVEIGPTQGAQVAGFFAAQGLGDIRILKDLDGRDRVVSAEKPAENRDCAAT</sequence>
<dbReference type="Gene3D" id="3.40.50.150">
    <property type="entry name" value="Vaccinia Virus protein VP39"/>
    <property type="match status" value="1"/>
</dbReference>